<dbReference type="OrthoDB" id="2446447at2759"/>
<protein>
    <submittedName>
        <fullName evidence="2">Uncharacterized protein</fullName>
    </submittedName>
</protein>
<dbReference type="Proteomes" id="UP000326268">
    <property type="component" value="Unassembled WGS sequence"/>
</dbReference>
<keyword evidence="3" id="KW-1185">Reference proteome</keyword>
<evidence type="ECO:0000313" key="2">
    <source>
        <dbReference type="EMBL" id="KAE8365340.1"/>
    </source>
</evidence>
<dbReference type="GeneID" id="43656880"/>
<sequence length="206" mass="22611">MVEKGDLVPEAYKNKLEHLEALLSEFQTPDYAQRGDTGTRSHQMPELGEDGGNGEGLIRKSEVVGLGPIGGEGLGQVETWDLMNDITASQLMPVASTLDVNEMLDWVGFPVDLPMDESDNPQVCFAVASVYTNEWPRGEHWKISRKQLATTPHYYATTHEAYTVLKGSGTYLLGKSPLDPGADAQRNPVGVKFVARTGDIFLFLSR</sequence>
<dbReference type="EMBL" id="ML737633">
    <property type="protein sequence ID" value="KAE8365340.1"/>
    <property type="molecule type" value="Genomic_DNA"/>
</dbReference>
<proteinExistence type="predicted"/>
<reference evidence="2 3" key="1">
    <citation type="submission" date="2019-04" db="EMBL/GenBank/DDBJ databases">
        <title>Friends and foes A comparative genomics studyof 23 Aspergillus species from section Flavi.</title>
        <authorList>
            <consortium name="DOE Joint Genome Institute"/>
            <person name="Kjaerbolling I."/>
            <person name="Vesth T."/>
            <person name="Frisvad J.C."/>
            <person name="Nybo J.L."/>
            <person name="Theobald S."/>
            <person name="Kildgaard S."/>
            <person name="Isbrandt T."/>
            <person name="Kuo A."/>
            <person name="Sato A."/>
            <person name="Lyhne E.K."/>
            <person name="Kogle M.E."/>
            <person name="Wiebenga A."/>
            <person name="Kun R.S."/>
            <person name="Lubbers R.J."/>
            <person name="Makela M.R."/>
            <person name="Barry K."/>
            <person name="Chovatia M."/>
            <person name="Clum A."/>
            <person name="Daum C."/>
            <person name="Haridas S."/>
            <person name="He G."/>
            <person name="LaButti K."/>
            <person name="Lipzen A."/>
            <person name="Mondo S."/>
            <person name="Riley R."/>
            <person name="Salamov A."/>
            <person name="Simmons B.A."/>
            <person name="Magnuson J.K."/>
            <person name="Henrissat B."/>
            <person name="Mortensen U.H."/>
            <person name="Larsen T.O."/>
            <person name="Devries R.P."/>
            <person name="Grigoriev I.V."/>
            <person name="Machida M."/>
            <person name="Baker S.E."/>
            <person name="Andersen M.R."/>
        </authorList>
    </citation>
    <scope>NUCLEOTIDE SEQUENCE [LARGE SCALE GENOMIC DNA]</scope>
    <source>
        <strain evidence="2 3">CBS 763.97</strain>
    </source>
</reference>
<evidence type="ECO:0000256" key="1">
    <source>
        <dbReference type="SAM" id="MobiDB-lite"/>
    </source>
</evidence>
<dbReference type="AlphaFoldDB" id="A0A5N7A9S3"/>
<dbReference type="RefSeq" id="XP_031928421.1">
    <property type="nucleotide sequence ID" value="XM_032072434.1"/>
</dbReference>
<organism evidence="2 3">
    <name type="scientific">Aspergillus caelatus</name>
    <dbReference type="NCBI Taxonomy" id="61420"/>
    <lineage>
        <taxon>Eukaryota</taxon>
        <taxon>Fungi</taxon>
        <taxon>Dikarya</taxon>
        <taxon>Ascomycota</taxon>
        <taxon>Pezizomycotina</taxon>
        <taxon>Eurotiomycetes</taxon>
        <taxon>Eurotiomycetidae</taxon>
        <taxon>Eurotiales</taxon>
        <taxon>Aspergillaceae</taxon>
        <taxon>Aspergillus</taxon>
        <taxon>Aspergillus subgen. Circumdati</taxon>
    </lineage>
</organism>
<accession>A0A5N7A9S3</accession>
<evidence type="ECO:0000313" key="3">
    <source>
        <dbReference type="Proteomes" id="UP000326268"/>
    </source>
</evidence>
<feature type="region of interest" description="Disordered" evidence="1">
    <location>
        <begin position="28"/>
        <end position="55"/>
    </location>
</feature>
<name>A0A5N7A9S3_9EURO</name>
<gene>
    <name evidence="2" type="ORF">BDV27DRAFT_157039</name>
</gene>